<evidence type="ECO:0000313" key="1">
    <source>
        <dbReference type="EMBL" id="BBM62711.1"/>
    </source>
</evidence>
<accession>A0A5A4UAC9</accession>
<dbReference type="InterPro" id="IPR016181">
    <property type="entry name" value="Acyl_CoA_acyltransferase"/>
</dbReference>
<proteinExistence type="predicted"/>
<dbReference type="SUPFAM" id="SSF55729">
    <property type="entry name" value="Acyl-CoA N-acyltransferases (Nat)"/>
    <property type="match status" value="1"/>
</dbReference>
<dbReference type="AlphaFoldDB" id="A0A5A4UAC9"/>
<protein>
    <submittedName>
        <fullName evidence="1">Uncharacterized protein</fullName>
    </submittedName>
</protein>
<sequence length="296" mass="34031">MLDSISDYCYPECLFTSPKFYQLNADKCDKIHIIKTQDLAIVIGLVDNKAYAPFSAPFTFLTSRKVNLKYSSYEAFFNQVKKDKELYGYTSLKITLPPDFYFSDMHAKIRCCLAASGFNPLYRDINSHFNLSDFEIESLSNTAKKTIRASGKHNHEIFCAKNDDEKKLVYDIIRRNRLSKGYPLRMTWEQVKKTVDNVARANFFYVKTNEKYSASAIIFDITDDISQVVYWGAVDEGETCKVMYFLPFELVKIYKSRGKKILDIGPCSEGGIVSQGLNDFKQMIGCINSVKETWEI</sequence>
<dbReference type="EMBL" id="LC494332">
    <property type="protein sequence ID" value="BBM62711.1"/>
    <property type="molecule type" value="Genomic_DNA"/>
</dbReference>
<name>A0A5A4UAC9_ESCAL</name>
<dbReference type="Gene3D" id="3.40.630.30">
    <property type="match status" value="1"/>
</dbReference>
<dbReference type="RefSeq" id="WP_071702189.1">
    <property type="nucleotide sequence ID" value="NZ_BEZV01000104.1"/>
</dbReference>
<reference evidence="1" key="1">
    <citation type="submission" date="2019-07" db="EMBL/GenBank/DDBJ databases">
        <title>Overview of O-antigen diversity of Escherichia albertii, an emerging enteropathogen; genetic structure, serology, and development of O-genotyping method.</title>
        <authorList>
            <person name="Ooka T."/>
            <person name="Seto K."/>
            <person name="Ogura Y."/>
            <person name="Iguchi A."/>
            <person name="Imura N."/>
            <person name="Honda M."/>
            <person name="Etoh Y."/>
            <person name="Ikeda T."/>
            <person name="Sugitani W."/>
            <person name="Konno T."/>
            <person name="Kawano K."/>
            <person name="Kudo Y."/>
            <person name="Murakami K."/>
            <person name="Hayashi T."/>
            <person name="Nishi J."/>
        </authorList>
    </citation>
    <scope>NUCLEOTIDE SEQUENCE</scope>
    <source>
        <strain evidence="1">13S38</strain>
    </source>
</reference>
<organism evidence="1">
    <name type="scientific">Escherichia albertii</name>
    <dbReference type="NCBI Taxonomy" id="208962"/>
    <lineage>
        <taxon>Bacteria</taxon>
        <taxon>Pseudomonadati</taxon>
        <taxon>Pseudomonadota</taxon>
        <taxon>Gammaproteobacteria</taxon>
        <taxon>Enterobacterales</taxon>
        <taxon>Enterobacteriaceae</taxon>
        <taxon>Escherichia</taxon>
    </lineage>
</organism>